<evidence type="ECO:0008006" key="4">
    <source>
        <dbReference type="Google" id="ProtNLM"/>
    </source>
</evidence>
<dbReference type="PROSITE" id="PS51257">
    <property type="entry name" value="PROKAR_LIPOPROTEIN"/>
    <property type="match status" value="1"/>
</dbReference>
<protein>
    <recommendedName>
        <fullName evidence="4">ABC transporter substrate-binding protein</fullName>
    </recommendedName>
</protein>
<dbReference type="EMBL" id="QMFB01000022">
    <property type="protein sequence ID" value="RAV16082.1"/>
    <property type="molecule type" value="Genomic_DNA"/>
</dbReference>
<keyword evidence="3" id="KW-1185">Reference proteome</keyword>
<dbReference type="AlphaFoldDB" id="A0A329M8Q9"/>
<dbReference type="RefSeq" id="WP_113034588.1">
    <property type="nucleotide sequence ID" value="NZ_QMFB01000022.1"/>
</dbReference>
<reference evidence="2 3" key="1">
    <citation type="journal article" date="2009" name="Int. J. Syst. Evol. Microbiol.">
        <title>Paenibacillus contaminans sp. nov., isolated from a contaminated laboratory plate.</title>
        <authorList>
            <person name="Chou J.H."/>
            <person name="Lee J.H."/>
            <person name="Lin M.C."/>
            <person name="Chang P.S."/>
            <person name="Arun A.B."/>
            <person name="Young C.C."/>
            <person name="Chen W.M."/>
        </authorList>
    </citation>
    <scope>NUCLEOTIDE SEQUENCE [LARGE SCALE GENOMIC DNA]</scope>
    <source>
        <strain evidence="2 3">CKOBP-6</strain>
    </source>
</reference>
<dbReference type="PANTHER" id="PTHR43649">
    <property type="entry name" value="ARABINOSE-BINDING PROTEIN-RELATED"/>
    <property type="match status" value="1"/>
</dbReference>
<dbReference type="OrthoDB" id="9798191at2"/>
<dbReference type="Proteomes" id="UP000250369">
    <property type="component" value="Unassembled WGS sequence"/>
</dbReference>
<evidence type="ECO:0000313" key="3">
    <source>
        <dbReference type="Proteomes" id="UP000250369"/>
    </source>
</evidence>
<feature type="signal peptide" evidence="1">
    <location>
        <begin position="1"/>
        <end position="24"/>
    </location>
</feature>
<dbReference type="InterPro" id="IPR006059">
    <property type="entry name" value="SBP"/>
</dbReference>
<dbReference type="Pfam" id="PF01547">
    <property type="entry name" value="SBP_bac_1"/>
    <property type="match status" value="1"/>
</dbReference>
<name>A0A329M8Q9_9BACL</name>
<sequence>MFNEKKGFVSKGLTLTMALSVVLAACGTAKTEDNKSDSGAAGSGDKTVNLTFAVETPKQEEIKAVWQEIVDGYAKKKPNVKIKLDYTPNDGDAFRTWLTTGLIGGTAPEIVPSRYTWTHEDLNKDLLVDLTSEYDKPNPYTDNKVWKDTFTPTILNEMKNPISGKLSGVALQTLAIRVFYNQDLFKKNNLEIPKTWTEFIDVQKKLKAAGVTPFAFANSKPGDNHLLWVVNLMTNQLSAEKVKSFDWNANRQLELNEIAGAVDQGAINLESADWNAMMPIIKDWSQYWAKGYNGMNGDTAKEMFIRGDVAMVMAGNFELKTIQDSKARKFEYGTFALPYLTKNENPNAAEKFYELGGYPDMVFTIPKKVTGDKLEASVDFLKYLSSPEVATIMGNKMYTATTLVNVNLPDHLKGFQFVGDRILVNFYAAHISKKLNEDLVRIGQLYLENSVTIDKFTTEMQNTLKKDMADQMKANDWTKDNQYGSKK</sequence>
<accession>A0A329M8Q9</accession>
<evidence type="ECO:0000256" key="1">
    <source>
        <dbReference type="SAM" id="SignalP"/>
    </source>
</evidence>
<dbReference type="PANTHER" id="PTHR43649:SF12">
    <property type="entry name" value="DIACETYLCHITOBIOSE BINDING PROTEIN DASA"/>
    <property type="match status" value="1"/>
</dbReference>
<proteinExistence type="predicted"/>
<dbReference type="InterPro" id="IPR050490">
    <property type="entry name" value="Bact_solute-bd_prot1"/>
</dbReference>
<keyword evidence="1" id="KW-0732">Signal</keyword>
<comment type="caution">
    <text evidence="2">The sequence shown here is derived from an EMBL/GenBank/DDBJ whole genome shotgun (WGS) entry which is preliminary data.</text>
</comment>
<evidence type="ECO:0000313" key="2">
    <source>
        <dbReference type="EMBL" id="RAV16082.1"/>
    </source>
</evidence>
<feature type="chain" id="PRO_5016341509" description="ABC transporter substrate-binding protein" evidence="1">
    <location>
        <begin position="25"/>
        <end position="487"/>
    </location>
</feature>
<dbReference type="Gene3D" id="3.40.190.10">
    <property type="entry name" value="Periplasmic binding protein-like II"/>
    <property type="match status" value="1"/>
</dbReference>
<gene>
    <name evidence="2" type="ORF">DQG23_29255</name>
</gene>
<dbReference type="SUPFAM" id="SSF53850">
    <property type="entry name" value="Periplasmic binding protein-like II"/>
    <property type="match status" value="1"/>
</dbReference>
<organism evidence="2 3">
    <name type="scientific">Paenibacillus contaminans</name>
    <dbReference type="NCBI Taxonomy" id="450362"/>
    <lineage>
        <taxon>Bacteria</taxon>
        <taxon>Bacillati</taxon>
        <taxon>Bacillota</taxon>
        <taxon>Bacilli</taxon>
        <taxon>Bacillales</taxon>
        <taxon>Paenibacillaceae</taxon>
        <taxon>Paenibacillus</taxon>
    </lineage>
</organism>